<keyword evidence="4" id="KW-0238">DNA-binding</keyword>
<evidence type="ECO:0000313" key="8">
    <source>
        <dbReference type="Proteomes" id="UP001345691"/>
    </source>
</evidence>
<dbReference type="PANTHER" id="PTHR36206">
    <property type="entry name" value="ASPERCRYPTIN BIOSYNTHESIS CLUSTER-SPECIFIC TRANSCRIPTION REGULATOR ATNN-RELATED"/>
    <property type="match status" value="1"/>
</dbReference>
<accession>A0ABR0J0F3</accession>
<evidence type="ECO:0000313" key="7">
    <source>
        <dbReference type="EMBL" id="KAK5053496.1"/>
    </source>
</evidence>
<dbReference type="EMBL" id="JAVRRF010000026">
    <property type="protein sequence ID" value="KAK5053496.1"/>
    <property type="molecule type" value="Genomic_DNA"/>
</dbReference>
<gene>
    <name evidence="7" type="ORF">LTR69_009454</name>
</gene>
<keyword evidence="6" id="KW-0539">Nucleus</keyword>
<dbReference type="InterPro" id="IPR021858">
    <property type="entry name" value="Fun_TF"/>
</dbReference>
<reference evidence="7 8" key="1">
    <citation type="submission" date="2023-08" db="EMBL/GenBank/DDBJ databases">
        <title>Black Yeasts Isolated from many extreme environments.</title>
        <authorList>
            <person name="Coleine C."/>
            <person name="Stajich J.E."/>
            <person name="Selbmann L."/>
        </authorList>
    </citation>
    <scope>NUCLEOTIDE SEQUENCE [LARGE SCALE GENOMIC DNA]</scope>
    <source>
        <strain evidence="7 8">CCFEE 6328</strain>
    </source>
</reference>
<keyword evidence="5" id="KW-0804">Transcription</keyword>
<evidence type="ECO:0000256" key="4">
    <source>
        <dbReference type="ARBA" id="ARBA00023125"/>
    </source>
</evidence>
<evidence type="ECO:0008006" key="9">
    <source>
        <dbReference type="Google" id="ProtNLM"/>
    </source>
</evidence>
<organism evidence="7 8">
    <name type="scientific">Exophiala sideris</name>
    <dbReference type="NCBI Taxonomy" id="1016849"/>
    <lineage>
        <taxon>Eukaryota</taxon>
        <taxon>Fungi</taxon>
        <taxon>Dikarya</taxon>
        <taxon>Ascomycota</taxon>
        <taxon>Pezizomycotina</taxon>
        <taxon>Eurotiomycetes</taxon>
        <taxon>Chaetothyriomycetidae</taxon>
        <taxon>Chaetothyriales</taxon>
        <taxon>Herpotrichiellaceae</taxon>
        <taxon>Exophiala</taxon>
    </lineage>
</organism>
<evidence type="ECO:0000256" key="2">
    <source>
        <dbReference type="ARBA" id="ARBA00022833"/>
    </source>
</evidence>
<keyword evidence="3" id="KW-0805">Transcription regulation</keyword>
<evidence type="ECO:0000256" key="5">
    <source>
        <dbReference type="ARBA" id="ARBA00023163"/>
    </source>
</evidence>
<evidence type="ECO:0000256" key="3">
    <source>
        <dbReference type="ARBA" id="ARBA00023015"/>
    </source>
</evidence>
<dbReference type="PANTHER" id="PTHR36206:SF12">
    <property type="entry name" value="ASPERCRYPTIN BIOSYNTHESIS CLUSTER-SPECIFIC TRANSCRIPTION REGULATOR ATNN-RELATED"/>
    <property type="match status" value="1"/>
</dbReference>
<sequence>MSSLHQVEPTRHDFNQDIRPVDAQFFYRTLQNLSELSEPDYQAYDFCRRYTMHDMGTYHLSRFWTHTVLSACHNEPVILHAMLALCGGHRAYCGSRLGVADAVSEQSLTAAYVHYNKAVRYLRDRIGRTDLDDLQVVLMVCLILLTFDLIEGRYGAALIHLNHGRRILKGLHGGAGACDSLLLSPKAQSTLDEISYSFALMDIQSVYFGSPRPEFKLAGTDQTDCLNIPRSFSTFNDAWHAMLLLSNEVYRFGAIIRQPEIAYSPYDPMLGFWQGRLLAELKQWKHAFENSPFRRATSRTLSSVGGERYASLQLSHAHLTIVVGTGLMLGDEMAYDCLMPQFATVVALCEGLVTTMPSISLDAGVIPALFVTCAFCRHPELRRRAIRVLARTGKEGHWDGKQIEIVSREKMILEEEEAGFVYAAGDPVPENVDLADLIPRNARWSESWVFFVSEDYTTVQLVFKRKKRTRDGQFVPGDDGYEVREKLIKLG</sequence>
<evidence type="ECO:0000256" key="1">
    <source>
        <dbReference type="ARBA" id="ARBA00022723"/>
    </source>
</evidence>
<comment type="caution">
    <text evidence="7">The sequence shown here is derived from an EMBL/GenBank/DDBJ whole genome shotgun (WGS) entry which is preliminary data.</text>
</comment>
<dbReference type="Pfam" id="PF11951">
    <property type="entry name" value="Fungal_trans_2"/>
    <property type="match status" value="1"/>
</dbReference>
<keyword evidence="1" id="KW-0479">Metal-binding</keyword>
<keyword evidence="8" id="KW-1185">Reference proteome</keyword>
<dbReference type="Proteomes" id="UP001345691">
    <property type="component" value="Unassembled WGS sequence"/>
</dbReference>
<proteinExistence type="predicted"/>
<dbReference type="InterPro" id="IPR052360">
    <property type="entry name" value="Transcr_Regulatory_Proteins"/>
</dbReference>
<protein>
    <recommendedName>
        <fullName evidence="9">Transcription factor domain-containing protein</fullName>
    </recommendedName>
</protein>
<evidence type="ECO:0000256" key="6">
    <source>
        <dbReference type="ARBA" id="ARBA00023242"/>
    </source>
</evidence>
<name>A0ABR0J0F3_9EURO</name>
<keyword evidence="2" id="KW-0862">Zinc</keyword>